<evidence type="ECO:0000256" key="4">
    <source>
        <dbReference type="ARBA" id="ARBA00022833"/>
    </source>
</evidence>
<evidence type="ECO:0000259" key="7">
    <source>
        <dbReference type="PROSITE" id="PS50157"/>
    </source>
</evidence>
<dbReference type="InterPro" id="IPR013087">
    <property type="entry name" value="Znf_C2H2_type"/>
</dbReference>
<evidence type="ECO:0000256" key="2">
    <source>
        <dbReference type="ARBA" id="ARBA00022737"/>
    </source>
</evidence>
<evidence type="ECO:0000313" key="9">
    <source>
        <dbReference type="Proteomes" id="UP000019487"/>
    </source>
</evidence>
<dbReference type="Proteomes" id="UP000019487">
    <property type="component" value="Unassembled WGS sequence"/>
</dbReference>
<dbReference type="HOGENOM" id="CLU_028814_0_1_1"/>
<name>W9C5R0_SCLBF</name>
<dbReference type="InterPro" id="IPR036236">
    <property type="entry name" value="Znf_C2H2_sf"/>
</dbReference>
<gene>
    <name evidence="8" type="ORF">SBOR_8390</name>
</gene>
<dbReference type="GO" id="GO:0000978">
    <property type="term" value="F:RNA polymerase II cis-regulatory region sequence-specific DNA binding"/>
    <property type="evidence" value="ECO:0007669"/>
    <property type="project" value="TreeGrafter"/>
</dbReference>
<comment type="caution">
    <text evidence="8">The sequence shown here is derived from an EMBL/GenBank/DDBJ whole genome shotgun (WGS) entry which is preliminary data.</text>
</comment>
<dbReference type="FunFam" id="3.30.160.60:FF:000690">
    <property type="entry name" value="Zinc finger protein 354C"/>
    <property type="match status" value="1"/>
</dbReference>
<dbReference type="Gene3D" id="3.30.160.60">
    <property type="entry name" value="Classic Zinc Finger"/>
    <property type="match status" value="4"/>
</dbReference>
<feature type="domain" description="C2H2-type" evidence="7">
    <location>
        <begin position="302"/>
        <end position="327"/>
    </location>
</feature>
<dbReference type="STRING" id="1432307.W9C5R0"/>
<dbReference type="FunFam" id="3.30.160.60:FF:002343">
    <property type="entry name" value="Zinc finger protein 33A"/>
    <property type="match status" value="1"/>
</dbReference>
<evidence type="ECO:0000256" key="5">
    <source>
        <dbReference type="PROSITE-ProRule" id="PRU00042"/>
    </source>
</evidence>
<dbReference type="GO" id="GO:0008270">
    <property type="term" value="F:zinc ion binding"/>
    <property type="evidence" value="ECO:0007669"/>
    <property type="project" value="UniProtKB-KW"/>
</dbReference>
<keyword evidence="4" id="KW-0862">Zinc</keyword>
<feature type="region of interest" description="Disordered" evidence="6">
    <location>
        <begin position="451"/>
        <end position="470"/>
    </location>
</feature>
<organism evidence="8 9">
    <name type="scientific">Sclerotinia borealis (strain F-4128)</name>
    <dbReference type="NCBI Taxonomy" id="1432307"/>
    <lineage>
        <taxon>Eukaryota</taxon>
        <taxon>Fungi</taxon>
        <taxon>Dikarya</taxon>
        <taxon>Ascomycota</taxon>
        <taxon>Pezizomycotina</taxon>
        <taxon>Leotiomycetes</taxon>
        <taxon>Helotiales</taxon>
        <taxon>Sclerotiniaceae</taxon>
        <taxon>Sclerotinia</taxon>
    </lineage>
</organism>
<dbReference type="PANTHER" id="PTHR23235">
    <property type="entry name" value="KRUEPPEL-LIKE TRANSCRIPTION FACTOR"/>
    <property type="match status" value="1"/>
</dbReference>
<feature type="domain" description="C2H2-type" evidence="7">
    <location>
        <begin position="214"/>
        <end position="243"/>
    </location>
</feature>
<protein>
    <recommendedName>
        <fullName evidence="7">C2H2-type domain-containing protein</fullName>
    </recommendedName>
</protein>
<feature type="domain" description="C2H2-type" evidence="7">
    <location>
        <begin position="274"/>
        <end position="301"/>
    </location>
</feature>
<dbReference type="FunFam" id="3.30.160.60:FF:000100">
    <property type="entry name" value="Zinc finger 45-like"/>
    <property type="match status" value="1"/>
</dbReference>
<keyword evidence="2" id="KW-0677">Repeat</keyword>
<feature type="domain" description="C2H2-type" evidence="7">
    <location>
        <begin position="244"/>
        <end position="273"/>
    </location>
</feature>
<dbReference type="EMBL" id="AYSA01000526">
    <property type="protein sequence ID" value="ESZ91216.1"/>
    <property type="molecule type" value="Genomic_DNA"/>
</dbReference>
<feature type="region of interest" description="Disordered" evidence="6">
    <location>
        <begin position="79"/>
        <end position="147"/>
    </location>
</feature>
<evidence type="ECO:0000256" key="1">
    <source>
        <dbReference type="ARBA" id="ARBA00022723"/>
    </source>
</evidence>
<proteinExistence type="predicted"/>
<evidence type="ECO:0000256" key="6">
    <source>
        <dbReference type="SAM" id="MobiDB-lite"/>
    </source>
</evidence>
<dbReference type="AlphaFoldDB" id="W9C5R0"/>
<sequence>MVHSHNPQTTTASLGRSIVAPPIMPMNSFGGNPFNMMNGHQKIPQNPYSFTSYTDGSSTATYGANYIQPRPFPRMMQSFSHSQREAHYNGSNHQGFIESTPHHQSPPIKPEPLWTTPANRQLPPQSQTTPPPSKTITPLPPTGSDEAHIGSTAVDRLMKVIQDITKTSQSQSPSDIQDSMNQSFFAHDEEDKHMLTSGKAQDKSRRSKTAKNIYRCTFPNCTSSSAQRSQLVIHFRKHTGDKPYPCEHPSCGLYFSQPGNLKTHEQRHTGERRFQCEICKKRFGQRSNLSAHKIVHTGIKPYPCKIDNCHKSFTQRGNLKAHHNKFHKETIETLVSKLQSGEIDLEANKEFWSYFFTLYKNSNKGIKGRGKDRNISPSSRSCKNRLASRGSSASRYVESGLRNCHGMYDSDDRLSLRSEVMGMSGVMSGGVSVDGNFCSVSTDGMGMGMEMGTSSSCSSTSENGSVNGNGNVNWNANRGLVFRDRLY</sequence>
<dbReference type="OrthoDB" id="427030at2759"/>
<dbReference type="SMART" id="SM00355">
    <property type="entry name" value="ZnF_C2H2"/>
    <property type="match status" value="4"/>
</dbReference>
<feature type="region of interest" description="Disordered" evidence="6">
    <location>
        <begin position="365"/>
        <end position="387"/>
    </location>
</feature>
<evidence type="ECO:0000313" key="8">
    <source>
        <dbReference type="EMBL" id="ESZ91216.1"/>
    </source>
</evidence>
<dbReference type="GO" id="GO:0000981">
    <property type="term" value="F:DNA-binding transcription factor activity, RNA polymerase II-specific"/>
    <property type="evidence" value="ECO:0007669"/>
    <property type="project" value="TreeGrafter"/>
</dbReference>
<dbReference type="PROSITE" id="PS50157">
    <property type="entry name" value="ZINC_FINGER_C2H2_2"/>
    <property type="match status" value="4"/>
</dbReference>
<dbReference type="PANTHER" id="PTHR23235:SF120">
    <property type="entry name" value="KRUPPEL-LIKE FACTOR 15"/>
    <property type="match status" value="1"/>
</dbReference>
<keyword evidence="3 5" id="KW-0863">Zinc-finger</keyword>
<feature type="compositionally biased region" description="Pro residues" evidence="6">
    <location>
        <begin position="129"/>
        <end position="141"/>
    </location>
</feature>
<accession>W9C5R0</accession>
<keyword evidence="1" id="KW-0479">Metal-binding</keyword>
<dbReference type="PROSITE" id="PS00028">
    <property type="entry name" value="ZINC_FINGER_C2H2_1"/>
    <property type="match status" value="3"/>
</dbReference>
<dbReference type="SUPFAM" id="SSF57667">
    <property type="entry name" value="beta-beta-alpha zinc fingers"/>
    <property type="match status" value="2"/>
</dbReference>
<reference evidence="8 9" key="1">
    <citation type="journal article" date="2014" name="Genome Announc.">
        <title>Draft genome sequence of Sclerotinia borealis, a psychrophilic plant pathogenic fungus.</title>
        <authorList>
            <person name="Mardanov A.V."/>
            <person name="Beletsky A.V."/>
            <person name="Kadnikov V.V."/>
            <person name="Ignatov A.N."/>
            <person name="Ravin N.V."/>
        </authorList>
    </citation>
    <scope>NUCLEOTIDE SEQUENCE [LARGE SCALE GENOMIC DNA]</scope>
    <source>
        <strain evidence="9">F-4157</strain>
    </source>
</reference>
<dbReference type="Pfam" id="PF00096">
    <property type="entry name" value="zf-C2H2"/>
    <property type="match status" value="2"/>
</dbReference>
<evidence type="ECO:0000256" key="3">
    <source>
        <dbReference type="ARBA" id="ARBA00022771"/>
    </source>
</evidence>
<keyword evidence="9" id="KW-1185">Reference proteome</keyword>